<dbReference type="Pfam" id="PF12874">
    <property type="entry name" value="zf-met"/>
    <property type="match status" value="2"/>
</dbReference>
<feature type="domain" description="U1-type" evidence="1">
    <location>
        <begin position="138"/>
        <end position="172"/>
    </location>
</feature>
<evidence type="ECO:0000313" key="2">
    <source>
        <dbReference type="EMBL" id="OXA54780.1"/>
    </source>
</evidence>
<dbReference type="InterPro" id="IPR003604">
    <property type="entry name" value="Matrin/U1-like-C_Znf_C2H2"/>
</dbReference>
<dbReference type="PANTHER" id="PTHR46786">
    <property type="entry name" value="ZINC FINGER MATRIN-TYPE PROTEIN 3"/>
    <property type="match status" value="1"/>
</dbReference>
<evidence type="ECO:0000313" key="3">
    <source>
        <dbReference type="Proteomes" id="UP000198287"/>
    </source>
</evidence>
<dbReference type="Proteomes" id="UP000198287">
    <property type="component" value="Unassembled WGS sequence"/>
</dbReference>
<dbReference type="EMBL" id="LNIX01000005">
    <property type="protein sequence ID" value="OXA54780.1"/>
    <property type="molecule type" value="Genomic_DNA"/>
</dbReference>
<dbReference type="SMART" id="SM00451">
    <property type="entry name" value="ZnF_U1"/>
    <property type="match status" value="2"/>
</dbReference>
<dbReference type="Gene3D" id="3.30.160.60">
    <property type="entry name" value="Classic Zinc Finger"/>
    <property type="match status" value="2"/>
</dbReference>
<accession>A0A226EBG3</accession>
<gene>
    <name evidence="2" type="ORF">Fcan01_10655</name>
</gene>
<feature type="domain" description="U1-type" evidence="1">
    <location>
        <begin position="36"/>
        <end position="70"/>
    </location>
</feature>
<proteinExistence type="predicted"/>
<dbReference type="AlphaFoldDB" id="A0A226EBG3"/>
<dbReference type="SUPFAM" id="SSF57667">
    <property type="entry name" value="beta-beta-alpha zinc fingers"/>
    <property type="match status" value="2"/>
</dbReference>
<protein>
    <submittedName>
        <fullName evidence="2">Zinc finger matrin-type protein 1</fullName>
    </submittedName>
</protein>
<keyword evidence="3" id="KW-1185">Reference proteome</keyword>
<evidence type="ECO:0000259" key="1">
    <source>
        <dbReference type="SMART" id="SM00451"/>
    </source>
</evidence>
<dbReference type="InterPro" id="IPR036236">
    <property type="entry name" value="Znf_C2H2_sf"/>
</dbReference>
<organism evidence="2 3">
    <name type="scientific">Folsomia candida</name>
    <name type="common">Springtail</name>
    <dbReference type="NCBI Taxonomy" id="158441"/>
    <lineage>
        <taxon>Eukaryota</taxon>
        <taxon>Metazoa</taxon>
        <taxon>Ecdysozoa</taxon>
        <taxon>Arthropoda</taxon>
        <taxon>Hexapoda</taxon>
        <taxon>Collembola</taxon>
        <taxon>Entomobryomorpha</taxon>
        <taxon>Isotomoidea</taxon>
        <taxon>Isotomidae</taxon>
        <taxon>Proisotominae</taxon>
        <taxon>Folsomia</taxon>
    </lineage>
</organism>
<name>A0A226EBG3_FOLCA</name>
<reference evidence="2 3" key="1">
    <citation type="submission" date="2015-12" db="EMBL/GenBank/DDBJ databases">
        <title>The genome of Folsomia candida.</title>
        <authorList>
            <person name="Faddeeva A."/>
            <person name="Derks M.F."/>
            <person name="Anvar Y."/>
            <person name="Smit S."/>
            <person name="Van Straalen N."/>
            <person name="Roelofs D."/>
        </authorList>
    </citation>
    <scope>NUCLEOTIDE SEQUENCE [LARGE SCALE GENOMIC DNA]</scope>
    <source>
        <strain evidence="2 3">VU population</strain>
        <tissue evidence="2">Whole body</tissue>
    </source>
</reference>
<dbReference type="GO" id="GO:0008270">
    <property type="term" value="F:zinc ion binding"/>
    <property type="evidence" value="ECO:0007669"/>
    <property type="project" value="InterPro"/>
</dbReference>
<sequence length="192" mass="21011">MAQTTAISDNKEKNKKKANLPKELLDLIYIFPKKDGELRQCGLCKLELTSNVVANSHYSGHKHKMAVNSWLRENGHEHLIEGGPAVVPAAAAAATTTTTKKSKKKKKKRKADTDLSLDEICGPSSSLGGNVSKKAKKDSGGFCTVCDIHLSSDAVAKDHFEGKKHKKKFLESRRDGNFEPGNFGIGEMFKPF</sequence>
<dbReference type="InterPro" id="IPR013087">
    <property type="entry name" value="Znf_C2H2_type"/>
</dbReference>
<dbReference type="GO" id="GO:0003676">
    <property type="term" value="F:nucleic acid binding"/>
    <property type="evidence" value="ECO:0007669"/>
    <property type="project" value="InterPro"/>
</dbReference>
<comment type="caution">
    <text evidence="2">The sequence shown here is derived from an EMBL/GenBank/DDBJ whole genome shotgun (WGS) entry which is preliminary data.</text>
</comment>
<dbReference type="InterPro" id="IPR052644">
    <property type="entry name" value="ZMAT3"/>
</dbReference>
<dbReference type="PANTHER" id="PTHR46786:SF1">
    <property type="entry name" value="ZINC FINGER MATRIN-TYPE PROTEIN 3"/>
    <property type="match status" value="1"/>
</dbReference>